<dbReference type="PROSITE" id="PS52015">
    <property type="entry name" value="TONB_CTD"/>
    <property type="match status" value="1"/>
</dbReference>
<evidence type="ECO:0000256" key="3">
    <source>
        <dbReference type="ARBA" id="ARBA00022448"/>
    </source>
</evidence>
<proteinExistence type="inferred from homology"/>
<dbReference type="RefSeq" id="WP_151666966.1">
    <property type="nucleotide sequence ID" value="NZ_WBVO01000003.1"/>
</dbReference>
<feature type="domain" description="TonB C-terminal" evidence="11">
    <location>
        <begin position="144"/>
        <end position="236"/>
    </location>
</feature>
<protein>
    <submittedName>
        <fullName evidence="12">Energy transducer TonB</fullName>
    </submittedName>
</protein>
<evidence type="ECO:0000256" key="10">
    <source>
        <dbReference type="SAM" id="Phobius"/>
    </source>
</evidence>
<dbReference type="GO" id="GO:0055085">
    <property type="term" value="P:transmembrane transport"/>
    <property type="evidence" value="ECO:0007669"/>
    <property type="project" value="InterPro"/>
</dbReference>
<evidence type="ECO:0000256" key="7">
    <source>
        <dbReference type="ARBA" id="ARBA00022927"/>
    </source>
</evidence>
<evidence type="ECO:0000256" key="1">
    <source>
        <dbReference type="ARBA" id="ARBA00004383"/>
    </source>
</evidence>
<keyword evidence="9 10" id="KW-0472">Membrane</keyword>
<keyword evidence="5" id="KW-0997">Cell inner membrane</keyword>
<dbReference type="OrthoDB" id="1522859at2"/>
<comment type="caution">
    <text evidence="12">The sequence shown here is derived from an EMBL/GenBank/DDBJ whole genome shotgun (WGS) entry which is preliminary data.</text>
</comment>
<dbReference type="Proteomes" id="UP000468650">
    <property type="component" value="Unassembled WGS sequence"/>
</dbReference>
<keyword evidence="13" id="KW-1185">Reference proteome</keyword>
<dbReference type="GO" id="GO:0098797">
    <property type="term" value="C:plasma membrane protein complex"/>
    <property type="evidence" value="ECO:0007669"/>
    <property type="project" value="TreeGrafter"/>
</dbReference>
<dbReference type="AlphaFoldDB" id="A0A6N6RJC2"/>
<keyword evidence="7" id="KW-0653">Protein transport</keyword>
<evidence type="ECO:0000259" key="11">
    <source>
        <dbReference type="PROSITE" id="PS52015"/>
    </source>
</evidence>
<comment type="subcellular location">
    <subcellularLocation>
        <location evidence="1">Cell inner membrane</location>
        <topology evidence="1">Single-pass membrane protein</topology>
        <orientation evidence="1">Periplasmic side</orientation>
    </subcellularLocation>
</comment>
<keyword evidence="6 10" id="KW-0812">Transmembrane</keyword>
<dbReference type="PANTHER" id="PTHR33446">
    <property type="entry name" value="PROTEIN TONB-RELATED"/>
    <property type="match status" value="1"/>
</dbReference>
<dbReference type="Gene3D" id="3.30.1150.10">
    <property type="match status" value="1"/>
</dbReference>
<evidence type="ECO:0000256" key="5">
    <source>
        <dbReference type="ARBA" id="ARBA00022519"/>
    </source>
</evidence>
<dbReference type="InterPro" id="IPR037682">
    <property type="entry name" value="TonB_C"/>
</dbReference>
<reference evidence="12 13" key="1">
    <citation type="submission" date="2019-09" db="EMBL/GenBank/DDBJ databases">
        <title>Genomes of family Cryomorphaceae.</title>
        <authorList>
            <person name="Bowman J.P."/>
        </authorList>
    </citation>
    <scope>NUCLEOTIDE SEQUENCE [LARGE SCALE GENOMIC DNA]</scope>
    <source>
        <strain evidence="12 13">LMG 25704</strain>
    </source>
</reference>
<evidence type="ECO:0000256" key="8">
    <source>
        <dbReference type="ARBA" id="ARBA00022989"/>
    </source>
</evidence>
<dbReference type="GO" id="GO:0015031">
    <property type="term" value="P:protein transport"/>
    <property type="evidence" value="ECO:0007669"/>
    <property type="project" value="UniProtKB-KW"/>
</dbReference>
<feature type="transmembrane region" description="Helical" evidence="10">
    <location>
        <begin position="21"/>
        <end position="39"/>
    </location>
</feature>
<gene>
    <name evidence="12" type="ORF">F8C67_06285</name>
</gene>
<evidence type="ECO:0000256" key="6">
    <source>
        <dbReference type="ARBA" id="ARBA00022692"/>
    </source>
</evidence>
<dbReference type="GO" id="GO:0031992">
    <property type="term" value="F:energy transducer activity"/>
    <property type="evidence" value="ECO:0007669"/>
    <property type="project" value="TreeGrafter"/>
</dbReference>
<evidence type="ECO:0000313" key="13">
    <source>
        <dbReference type="Proteomes" id="UP000468650"/>
    </source>
</evidence>
<dbReference type="NCBIfam" id="TIGR01352">
    <property type="entry name" value="tonB_Cterm"/>
    <property type="match status" value="1"/>
</dbReference>
<dbReference type="SUPFAM" id="SSF74653">
    <property type="entry name" value="TolA/TonB C-terminal domain"/>
    <property type="match status" value="1"/>
</dbReference>
<evidence type="ECO:0000256" key="2">
    <source>
        <dbReference type="ARBA" id="ARBA00006555"/>
    </source>
</evidence>
<evidence type="ECO:0000313" key="12">
    <source>
        <dbReference type="EMBL" id="KAB2813764.1"/>
    </source>
</evidence>
<evidence type="ECO:0000256" key="4">
    <source>
        <dbReference type="ARBA" id="ARBA00022475"/>
    </source>
</evidence>
<keyword evidence="3" id="KW-0813">Transport</keyword>
<comment type="similarity">
    <text evidence="2">Belongs to the TonB family.</text>
</comment>
<accession>A0A6N6RJC2</accession>
<organism evidence="12 13">
    <name type="scientific">Phaeocystidibacter luteus</name>
    <dbReference type="NCBI Taxonomy" id="911197"/>
    <lineage>
        <taxon>Bacteria</taxon>
        <taxon>Pseudomonadati</taxon>
        <taxon>Bacteroidota</taxon>
        <taxon>Flavobacteriia</taxon>
        <taxon>Flavobacteriales</taxon>
        <taxon>Phaeocystidibacteraceae</taxon>
        <taxon>Phaeocystidibacter</taxon>
    </lineage>
</organism>
<evidence type="ECO:0000256" key="9">
    <source>
        <dbReference type="ARBA" id="ARBA00023136"/>
    </source>
</evidence>
<dbReference type="InterPro" id="IPR006260">
    <property type="entry name" value="TonB/TolA_C"/>
</dbReference>
<dbReference type="EMBL" id="WBVO01000003">
    <property type="protein sequence ID" value="KAB2813764.1"/>
    <property type="molecule type" value="Genomic_DNA"/>
</dbReference>
<dbReference type="PANTHER" id="PTHR33446:SF2">
    <property type="entry name" value="PROTEIN TONB"/>
    <property type="match status" value="1"/>
</dbReference>
<dbReference type="Pfam" id="PF03544">
    <property type="entry name" value="TonB_C"/>
    <property type="match status" value="1"/>
</dbReference>
<name>A0A6N6RJC2_9FLAO</name>
<sequence>MKSRKTEKANLELRRGLFRDIGLVLGLVVIYGLMSAKFYPEKVKGLAIEGGNIEEEVIPITKPDMPKPPPPPEAPPEVLEVVEDDIEIDEIELESTEVSEDTEIALIEEVAEASDEVFDFVRVEAYPVFPGCEGEPTNDDKYRCFETQVRSRIGAEFEFPAIARQMGTGGKAYVNFIIERDGSISNVQIVRSSGDASIDQEAVRSVKAALPKMTPAKVGGRAVRMTYTVPINARIQ</sequence>
<keyword evidence="4" id="KW-1003">Cell membrane</keyword>
<keyword evidence="8 10" id="KW-1133">Transmembrane helix</keyword>
<dbReference type="InterPro" id="IPR051045">
    <property type="entry name" value="TonB-dependent_transducer"/>
</dbReference>